<dbReference type="AlphaFoldDB" id="A0A840ZQ51"/>
<gene>
    <name evidence="2" type="ORF">HNR00_003739</name>
</gene>
<feature type="transmembrane region" description="Helical" evidence="1">
    <location>
        <begin position="6"/>
        <end position="24"/>
    </location>
</feature>
<protein>
    <submittedName>
        <fullName evidence="2">Uncharacterized protein</fullName>
    </submittedName>
</protein>
<keyword evidence="1" id="KW-0472">Membrane</keyword>
<accession>A0A840ZQ51</accession>
<keyword evidence="3" id="KW-1185">Reference proteome</keyword>
<keyword evidence="1" id="KW-0812">Transmembrane</keyword>
<dbReference type="EMBL" id="JACHOP010000019">
    <property type="protein sequence ID" value="MBB5759011.1"/>
    <property type="molecule type" value="Genomic_DNA"/>
</dbReference>
<dbReference type="RefSeq" id="WP_183571816.1">
    <property type="nucleotide sequence ID" value="NZ_JACHOP010000019.1"/>
</dbReference>
<evidence type="ECO:0000256" key="1">
    <source>
        <dbReference type="SAM" id="Phobius"/>
    </source>
</evidence>
<name>A0A840ZQ51_9HYPH</name>
<organism evidence="2 3">
    <name type="scientific">Methylorubrum rhodinum</name>
    <dbReference type="NCBI Taxonomy" id="29428"/>
    <lineage>
        <taxon>Bacteria</taxon>
        <taxon>Pseudomonadati</taxon>
        <taxon>Pseudomonadota</taxon>
        <taxon>Alphaproteobacteria</taxon>
        <taxon>Hyphomicrobiales</taxon>
        <taxon>Methylobacteriaceae</taxon>
        <taxon>Methylorubrum</taxon>
    </lineage>
</organism>
<feature type="transmembrane region" description="Helical" evidence="1">
    <location>
        <begin position="31"/>
        <end position="51"/>
    </location>
</feature>
<proteinExistence type="predicted"/>
<keyword evidence="1" id="KW-1133">Transmembrane helix</keyword>
<comment type="caution">
    <text evidence="2">The sequence shown here is derived from an EMBL/GenBank/DDBJ whole genome shotgun (WGS) entry which is preliminary data.</text>
</comment>
<evidence type="ECO:0000313" key="2">
    <source>
        <dbReference type="EMBL" id="MBB5759011.1"/>
    </source>
</evidence>
<dbReference type="Proteomes" id="UP000583454">
    <property type="component" value="Unassembled WGS sequence"/>
</dbReference>
<sequence length="74" mass="7721">MPLETVNLVLASAFTAGCMVIHACRHRADDITLVLVLVLIGLANLSAAALLSRTGPALDPAFAAGLVAYRSHHE</sequence>
<evidence type="ECO:0000313" key="3">
    <source>
        <dbReference type="Proteomes" id="UP000583454"/>
    </source>
</evidence>
<reference evidence="2 3" key="1">
    <citation type="submission" date="2020-08" db="EMBL/GenBank/DDBJ databases">
        <title>Genomic Encyclopedia of Type Strains, Phase IV (KMG-IV): sequencing the most valuable type-strain genomes for metagenomic binning, comparative biology and taxonomic classification.</title>
        <authorList>
            <person name="Goeker M."/>
        </authorList>
    </citation>
    <scope>NUCLEOTIDE SEQUENCE [LARGE SCALE GENOMIC DNA]</scope>
    <source>
        <strain evidence="2 3">DSM 2163</strain>
    </source>
</reference>